<dbReference type="InterPro" id="IPR036390">
    <property type="entry name" value="WH_DNA-bd_sf"/>
</dbReference>
<gene>
    <name evidence="1" type="ORF">HGIILDEE_00012</name>
</gene>
<organism evidence="1">
    <name type="scientific">Candidatus Methanophaga sp. ANME-1 ERB7</name>
    <dbReference type="NCBI Taxonomy" id="2759913"/>
    <lineage>
        <taxon>Archaea</taxon>
        <taxon>Methanobacteriati</taxon>
        <taxon>Methanobacteriota</taxon>
        <taxon>Stenosarchaea group</taxon>
        <taxon>Methanomicrobia</taxon>
        <taxon>Candidatus Methanophagales</taxon>
        <taxon>Candidatus Methanophagaceae</taxon>
        <taxon>Candidatus Methanophaga</taxon>
    </lineage>
</organism>
<dbReference type="AlphaFoldDB" id="A0A7G9Z8Y9"/>
<accession>A0A7G9Z8Y9</accession>
<evidence type="ECO:0000313" key="1">
    <source>
        <dbReference type="EMBL" id="QNO56723.1"/>
    </source>
</evidence>
<dbReference type="Gene3D" id="1.10.10.10">
    <property type="entry name" value="Winged helix-like DNA-binding domain superfamily/Winged helix DNA-binding domain"/>
    <property type="match status" value="1"/>
</dbReference>
<protein>
    <submittedName>
        <fullName evidence="1">Uncharacterized protein</fullName>
    </submittedName>
</protein>
<name>A0A7G9Z8Y9_9EURY</name>
<dbReference type="SUPFAM" id="SSF46785">
    <property type="entry name" value="Winged helix' DNA-binding domain"/>
    <property type="match status" value="1"/>
</dbReference>
<dbReference type="InterPro" id="IPR036388">
    <property type="entry name" value="WH-like_DNA-bd_sf"/>
</dbReference>
<proteinExistence type="predicted"/>
<dbReference type="EMBL" id="MT631666">
    <property type="protein sequence ID" value="QNO56723.1"/>
    <property type="molecule type" value="Genomic_DNA"/>
</dbReference>
<sequence length="96" mass="10610">MDILKKIFGKNNIHLKVIRIFYNNNGYFNNITGLAKTLDVSHVTARKVISDLVDAGILKEIDIGKSMVIKANDSSPYAKVLFDFIGSVQGIKKAKA</sequence>
<reference evidence="1" key="1">
    <citation type="submission" date="2020-06" db="EMBL/GenBank/DDBJ databases">
        <title>Unique genomic features of the anaerobic methanotrophic archaea.</title>
        <authorList>
            <person name="Chadwick G.L."/>
            <person name="Skennerton C.T."/>
            <person name="Laso-Perez R."/>
            <person name="Leu A.O."/>
            <person name="Speth D.R."/>
            <person name="Yu H."/>
            <person name="Morgan-Lang C."/>
            <person name="Hatzenpichler R."/>
            <person name="Goudeau D."/>
            <person name="Malmstrom R."/>
            <person name="Brazelton W.J."/>
            <person name="Woyke T."/>
            <person name="Hallam S.J."/>
            <person name="Tyson G.W."/>
            <person name="Wegener G."/>
            <person name="Boetius A."/>
            <person name="Orphan V."/>
        </authorList>
    </citation>
    <scope>NUCLEOTIDE SEQUENCE</scope>
</reference>